<dbReference type="InterPro" id="IPR029044">
    <property type="entry name" value="Nucleotide-diphossugar_trans"/>
</dbReference>
<organism evidence="5 6">
    <name type="scientific">Methanofollis formosanus</name>
    <dbReference type="NCBI Taxonomy" id="299308"/>
    <lineage>
        <taxon>Archaea</taxon>
        <taxon>Methanobacteriati</taxon>
        <taxon>Methanobacteriota</taxon>
        <taxon>Stenosarchaea group</taxon>
        <taxon>Methanomicrobia</taxon>
        <taxon>Methanomicrobiales</taxon>
        <taxon>Methanomicrobiaceae</taxon>
        <taxon>Methanofollis</taxon>
    </lineage>
</organism>
<dbReference type="AlphaFoldDB" id="A0A8G1A2M6"/>
<keyword evidence="3" id="KW-0808">Transferase</keyword>
<evidence type="ECO:0000313" key="6">
    <source>
        <dbReference type="Proteomes" id="UP000826709"/>
    </source>
</evidence>
<evidence type="ECO:0000256" key="1">
    <source>
        <dbReference type="ARBA" id="ARBA00006739"/>
    </source>
</evidence>
<evidence type="ECO:0000313" key="5">
    <source>
        <dbReference type="EMBL" id="QYZ79301.1"/>
    </source>
</evidence>
<evidence type="ECO:0000256" key="3">
    <source>
        <dbReference type="ARBA" id="ARBA00022679"/>
    </source>
</evidence>
<protein>
    <submittedName>
        <fullName evidence="5">Glycosyltransferase family 2 protein</fullName>
    </submittedName>
</protein>
<dbReference type="SUPFAM" id="SSF53448">
    <property type="entry name" value="Nucleotide-diphospho-sugar transferases"/>
    <property type="match status" value="1"/>
</dbReference>
<comment type="similarity">
    <text evidence="1">Belongs to the glycosyltransferase 2 family.</text>
</comment>
<reference evidence="5" key="2">
    <citation type="submission" date="2019-03" db="EMBL/GenBank/DDBJ databases">
        <authorList>
            <person name="Chen S.-C."/>
            <person name="Wu S.-Y."/>
            <person name="Lai M.-C."/>
        </authorList>
    </citation>
    <scope>NUCLEOTIDE SEQUENCE</scope>
    <source>
        <strain evidence="5">ML15</strain>
    </source>
</reference>
<accession>A0A8G1A2M6</accession>
<reference evidence="5" key="1">
    <citation type="journal article" date="2005" name="Int. J. Syst. Evol. Microbiol.">
        <title>Methanofollis formosanus sp. nov., isolated from a fish pond.</title>
        <authorList>
            <person name="Wu S.Y."/>
            <person name="Chen S.C."/>
            <person name="Lai M.C."/>
        </authorList>
    </citation>
    <scope>NUCLEOTIDE SEQUENCE</scope>
    <source>
        <strain evidence="5">ML15</strain>
    </source>
</reference>
<evidence type="ECO:0000259" key="4">
    <source>
        <dbReference type="Pfam" id="PF00535"/>
    </source>
</evidence>
<dbReference type="Gene3D" id="3.90.550.10">
    <property type="entry name" value="Spore Coat Polysaccharide Biosynthesis Protein SpsA, Chain A"/>
    <property type="match status" value="1"/>
</dbReference>
<dbReference type="InterPro" id="IPR001173">
    <property type="entry name" value="Glyco_trans_2-like"/>
</dbReference>
<name>A0A8G1A2M6_9EURY</name>
<keyword evidence="6" id="KW-1185">Reference proteome</keyword>
<dbReference type="EMBL" id="CP037968">
    <property type="protein sequence ID" value="QYZ79301.1"/>
    <property type="molecule type" value="Genomic_DNA"/>
</dbReference>
<dbReference type="PANTHER" id="PTHR43179">
    <property type="entry name" value="RHAMNOSYLTRANSFERASE WBBL"/>
    <property type="match status" value="1"/>
</dbReference>
<dbReference type="KEGG" id="mfk:E2N92_07615"/>
<feature type="domain" description="Glycosyltransferase 2-like" evidence="4">
    <location>
        <begin position="24"/>
        <end position="197"/>
    </location>
</feature>
<sequence>MYNVPPPKGDPDGGDEVERDKVAILIINWNGKEDTLECIRSLQKQDYPACEIVVVDNGSTDGSADAFRAVDPSVTLIESEKNLGFAGGINIGVAYAMEHRIPYTLIYNNDTIADPGMVRSLVEVLESDPSAGIVTGKVYDYYIPDRLLVVGKKINFSTGRMFNEGYSEIDRGQHDEIREYSYIDGVFWLSRTEVFKKIGYFDTGYFYQFEEVDFCARANRHYRILYTPHAKIWHKGGKSVGGRKSPTEVYYFARNKFIFMRRYATQRQFLTFLLHQALVDNPRELGGAMIKGRFNTLIPQIRGVRDGIRKAKAEPPFNPGKYGG</sequence>
<dbReference type="PANTHER" id="PTHR43179:SF12">
    <property type="entry name" value="GALACTOFURANOSYLTRANSFERASE GLFT2"/>
    <property type="match status" value="1"/>
</dbReference>
<evidence type="ECO:0000256" key="2">
    <source>
        <dbReference type="ARBA" id="ARBA00022676"/>
    </source>
</evidence>
<dbReference type="Pfam" id="PF00535">
    <property type="entry name" value="Glycos_transf_2"/>
    <property type="match status" value="1"/>
</dbReference>
<dbReference type="Proteomes" id="UP000826709">
    <property type="component" value="Chromosome"/>
</dbReference>
<dbReference type="CDD" id="cd04186">
    <property type="entry name" value="GT_2_like_c"/>
    <property type="match status" value="1"/>
</dbReference>
<proteinExistence type="inferred from homology"/>
<dbReference type="GO" id="GO:0016757">
    <property type="term" value="F:glycosyltransferase activity"/>
    <property type="evidence" value="ECO:0007669"/>
    <property type="project" value="UniProtKB-KW"/>
</dbReference>
<keyword evidence="2" id="KW-0328">Glycosyltransferase</keyword>
<gene>
    <name evidence="5" type="ORF">E2N92_07615</name>
</gene>